<feature type="domain" description="CHAT" evidence="2">
    <location>
        <begin position="552"/>
        <end position="824"/>
    </location>
</feature>
<evidence type="ECO:0000313" key="4">
    <source>
        <dbReference type="Proteomes" id="UP000184550"/>
    </source>
</evidence>
<dbReference type="PROSITE" id="PS50005">
    <property type="entry name" value="TPR"/>
    <property type="match status" value="1"/>
</dbReference>
<dbReference type="Pfam" id="PF13176">
    <property type="entry name" value="TPR_7"/>
    <property type="match status" value="1"/>
</dbReference>
<dbReference type="Pfam" id="PF13181">
    <property type="entry name" value="TPR_8"/>
    <property type="match status" value="1"/>
</dbReference>
<dbReference type="AlphaFoldDB" id="A0A7Z9BIL8"/>
<dbReference type="InterPro" id="IPR024983">
    <property type="entry name" value="CHAT_dom"/>
</dbReference>
<gene>
    <name evidence="3" type="ORF">PL8927_330063</name>
</gene>
<feature type="repeat" description="TPR" evidence="1">
    <location>
        <begin position="380"/>
        <end position="413"/>
    </location>
</feature>
<dbReference type="InterPro" id="IPR019734">
    <property type="entry name" value="TPR_rpt"/>
</dbReference>
<dbReference type="SUPFAM" id="SSF48452">
    <property type="entry name" value="TPR-like"/>
    <property type="match status" value="1"/>
</dbReference>
<dbReference type="PANTHER" id="PTHR10098:SF112">
    <property type="entry name" value="SLR0380 PROTEIN"/>
    <property type="match status" value="1"/>
</dbReference>
<dbReference type="SMART" id="SM00028">
    <property type="entry name" value="TPR"/>
    <property type="match status" value="5"/>
</dbReference>
<keyword evidence="1" id="KW-0802">TPR repeat</keyword>
<dbReference type="PANTHER" id="PTHR10098">
    <property type="entry name" value="RAPSYN-RELATED"/>
    <property type="match status" value="1"/>
</dbReference>
<reference evidence="3" key="1">
    <citation type="submission" date="2019-10" db="EMBL/GenBank/DDBJ databases">
        <authorList>
            <consortium name="Genoscope - CEA"/>
            <person name="William W."/>
        </authorList>
    </citation>
    <scope>NUCLEOTIDE SEQUENCE [LARGE SCALE GENOMIC DNA]</scope>
    <source>
        <strain evidence="3">BBR_PRJEB10992</strain>
    </source>
</reference>
<dbReference type="Proteomes" id="UP000184550">
    <property type="component" value="Unassembled WGS sequence"/>
</dbReference>
<sequence>MKSIFYKFKFLLFILLGVTFILLLSLAKPLVGLTSTPLHLEAQHLTAQGHQQLNLGQAEMALETWKKANQLYTQLADNEGIIGSQINQSLALQALGNNYQACLILTSALEIKNNNQICQRGGKETEAFSQLQGTMVQGIALQNLGDILRKLGKLDLSYIILEKSLKIAESFNNNEQVNGIILSLANTEQAQYQQKYDLYKRTGLSQNLKNAIAQAEIALKHYQQVATQTEKSLQVKANLNQLDLRLELKAALNKFVNEDNPDIQTIINQNQAQISTLSEQFIKDLSIFSEFSAIQKIYAQLKLAQIFSQLETPKYLDAAWNLTELALDKANEIDNRRSQSYALGILGKLSQQKNQFSDAQRLTQSGLSLARSIQAWDIVYQFDYQLGQIYETQGEVEKALSFYQDSLEILNKVRPNVLVSELDTQLFFIEKIKPIYESYIYLQLQTPTPEKLQNITQVISEFQKIELENFLQCNIPEKKDLDRTVPVIYMLVLETKNKVVIIVQGTKPLEYHLYIADWEKLKVAINKLQDTLQKGEFGNNASQDWLDANTLQLYQLLIQPLEQFLPSQGTLVFVLDSLLQGIPFSILTDEKHHYLIEKYTLAFNLGFLLESSPPLFKQPPKSFLIGLTQANQDLSSNFKPLENVKDEIKNIKAEVNSSQVLLNQDFTKQNFTLQFNQSNFSGLHIATHGDFSSDPNQTFILAYDGKIYLQELDQLLRNRNQHNFTSIKLMVLSACQTATGDRRASLGLAGVAIQAGAETVVASLWKVSDRSTALLMRLFYQNLRKPNMTKAEALHQAQLQLLKNREYQDFNYPYYWGAFILVGNRL</sequence>
<comment type="caution">
    <text evidence="3">The sequence shown here is derived from an EMBL/GenBank/DDBJ whole genome shotgun (WGS) entry which is preliminary data.</text>
</comment>
<keyword evidence="4" id="KW-1185">Reference proteome</keyword>
<proteinExistence type="predicted"/>
<dbReference type="Pfam" id="PF12770">
    <property type="entry name" value="CHAT"/>
    <property type="match status" value="1"/>
</dbReference>
<protein>
    <recommendedName>
        <fullName evidence="2">CHAT domain-containing protein</fullName>
    </recommendedName>
</protein>
<evidence type="ECO:0000256" key="1">
    <source>
        <dbReference type="PROSITE-ProRule" id="PRU00339"/>
    </source>
</evidence>
<dbReference type="EMBL" id="CZCU02000106">
    <property type="protein sequence ID" value="VXD14937.1"/>
    <property type="molecule type" value="Genomic_DNA"/>
</dbReference>
<name>A0A7Z9BIL8_9CYAN</name>
<evidence type="ECO:0000259" key="2">
    <source>
        <dbReference type="Pfam" id="PF12770"/>
    </source>
</evidence>
<dbReference type="Gene3D" id="1.25.40.10">
    <property type="entry name" value="Tetratricopeptide repeat domain"/>
    <property type="match status" value="2"/>
</dbReference>
<dbReference type="InterPro" id="IPR011990">
    <property type="entry name" value="TPR-like_helical_dom_sf"/>
</dbReference>
<organism evidence="3 4">
    <name type="scientific">Planktothrix serta PCC 8927</name>
    <dbReference type="NCBI Taxonomy" id="671068"/>
    <lineage>
        <taxon>Bacteria</taxon>
        <taxon>Bacillati</taxon>
        <taxon>Cyanobacteriota</taxon>
        <taxon>Cyanophyceae</taxon>
        <taxon>Oscillatoriophycideae</taxon>
        <taxon>Oscillatoriales</taxon>
        <taxon>Microcoleaceae</taxon>
        <taxon>Planktothrix</taxon>
    </lineage>
</organism>
<dbReference type="RefSeq" id="WP_083619058.1">
    <property type="nucleotide sequence ID" value="NZ_LR734850.1"/>
</dbReference>
<dbReference type="OrthoDB" id="448399at2"/>
<accession>A0A7Z9BIL8</accession>
<evidence type="ECO:0000313" key="3">
    <source>
        <dbReference type="EMBL" id="VXD14937.1"/>
    </source>
</evidence>